<organism evidence="9 10">
    <name type="scientific">Pinctada imbricata</name>
    <name type="common">Atlantic pearl-oyster</name>
    <name type="synonym">Pinctada martensii</name>
    <dbReference type="NCBI Taxonomy" id="66713"/>
    <lineage>
        <taxon>Eukaryota</taxon>
        <taxon>Metazoa</taxon>
        <taxon>Spiralia</taxon>
        <taxon>Lophotrochozoa</taxon>
        <taxon>Mollusca</taxon>
        <taxon>Bivalvia</taxon>
        <taxon>Autobranchia</taxon>
        <taxon>Pteriomorphia</taxon>
        <taxon>Pterioida</taxon>
        <taxon>Pterioidea</taxon>
        <taxon>Pteriidae</taxon>
        <taxon>Pinctada</taxon>
    </lineage>
</organism>
<dbReference type="GO" id="GO:0003964">
    <property type="term" value="F:RNA-directed DNA polymerase activity"/>
    <property type="evidence" value="ECO:0007669"/>
    <property type="project" value="UniProtKB-KW"/>
</dbReference>
<keyword evidence="6" id="KW-0695">RNA-directed DNA polymerase</keyword>
<proteinExistence type="predicted"/>
<dbReference type="AlphaFoldDB" id="A0AA89C947"/>
<evidence type="ECO:0000256" key="2">
    <source>
        <dbReference type="ARBA" id="ARBA00022695"/>
    </source>
</evidence>
<dbReference type="PROSITE" id="PS50994">
    <property type="entry name" value="INTEGRASE"/>
    <property type="match status" value="1"/>
</dbReference>
<feature type="compositionally biased region" description="Acidic residues" evidence="7">
    <location>
        <begin position="605"/>
        <end position="614"/>
    </location>
</feature>
<feature type="compositionally biased region" description="Basic and acidic residues" evidence="7">
    <location>
        <begin position="595"/>
        <end position="604"/>
    </location>
</feature>
<dbReference type="InterPro" id="IPR036397">
    <property type="entry name" value="RNaseH_sf"/>
</dbReference>
<evidence type="ECO:0000256" key="3">
    <source>
        <dbReference type="ARBA" id="ARBA00022722"/>
    </source>
</evidence>
<gene>
    <name evidence="9" type="ORF">FSP39_011863</name>
</gene>
<sequence>MLAVVYFIKHFKHYLLGREFLLRTDHGSLVWLHKMKEPEGQMARWLQQLGPYVLRIQHRPGKRHSNADALSRIPIDSICKQCKRSVHSDCDVIERYSHISELRNSLKISQVCDSDDFALNKLFNEAENMSFNNCAPVSSTRKTRANRPNIARARKQPTESLSCENIRKHQMNDNEMCLIFCWLEKCEKPPLSVITCENFECKFLYSRWDLLCIDRGVLCIRWLESDRETLKIFVPKTLRDVILWQLHDAESAGHMGAKRTLAKVRNSNYYWPRMRQSVNDHVLSCDICEERKAPSRKKRAYMKQFLSGEPFERVGIDIAGPFPKSSKGYLYILVVADYFSKFIEIFPLSNIEAETVAEVIFKGWIKRYGCPGAIHSDQGKQFESHLFQGLCRLLEIDKTRTTPYHARSDGMVERVNRRVKEMLSKYISANQTDWDKYIDGIVLAYNTSPHDSTSISPYRMLFGREARLPIHLLTENSRDANCVSSQNEAVFVRKLDEKLCEIHQLARETLKHSSERQKQTYDRKVREVRYDVGDLVRRSQPKVAKGTKQKLSRQWTGPWIVIKRLSDVLYQIRHSKCSKPVIIHSDNLKPYHGSKGGEERRQENLDDNLEEDVSFSDVPSSTPIADDGAPHHAESTESTKDNGASDHRPRRVTMTTRTGREIRVPKRYLD</sequence>
<dbReference type="Pfam" id="PF17921">
    <property type="entry name" value="Integrase_H2C2"/>
    <property type="match status" value="1"/>
</dbReference>
<accession>A0AA89C947</accession>
<dbReference type="Gene3D" id="3.30.420.10">
    <property type="entry name" value="Ribonuclease H-like superfamily/Ribonuclease H"/>
    <property type="match status" value="1"/>
</dbReference>
<protein>
    <recommendedName>
        <fullName evidence="8">Integrase catalytic domain-containing protein</fullName>
    </recommendedName>
</protein>
<dbReference type="GO" id="GO:0003676">
    <property type="term" value="F:nucleic acid binding"/>
    <property type="evidence" value="ECO:0007669"/>
    <property type="project" value="InterPro"/>
</dbReference>
<dbReference type="Pfam" id="PF00665">
    <property type="entry name" value="rve"/>
    <property type="match status" value="1"/>
</dbReference>
<evidence type="ECO:0000313" key="9">
    <source>
        <dbReference type="EMBL" id="KAK3104860.1"/>
    </source>
</evidence>
<dbReference type="GO" id="GO:0015074">
    <property type="term" value="P:DNA integration"/>
    <property type="evidence" value="ECO:0007669"/>
    <property type="project" value="InterPro"/>
</dbReference>
<keyword evidence="10" id="KW-1185">Reference proteome</keyword>
<dbReference type="GO" id="GO:0004519">
    <property type="term" value="F:endonuclease activity"/>
    <property type="evidence" value="ECO:0007669"/>
    <property type="project" value="UniProtKB-KW"/>
</dbReference>
<dbReference type="GO" id="GO:0016787">
    <property type="term" value="F:hydrolase activity"/>
    <property type="evidence" value="ECO:0007669"/>
    <property type="project" value="UniProtKB-KW"/>
</dbReference>
<keyword evidence="4" id="KW-0255">Endonuclease</keyword>
<evidence type="ECO:0000313" key="10">
    <source>
        <dbReference type="Proteomes" id="UP001186944"/>
    </source>
</evidence>
<dbReference type="InterPro" id="IPR012337">
    <property type="entry name" value="RNaseH-like_sf"/>
</dbReference>
<comment type="caution">
    <text evidence="9">The sequence shown here is derived from an EMBL/GenBank/DDBJ whole genome shotgun (WGS) entry which is preliminary data.</text>
</comment>
<evidence type="ECO:0000256" key="6">
    <source>
        <dbReference type="ARBA" id="ARBA00022918"/>
    </source>
</evidence>
<evidence type="ECO:0000256" key="5">
    <source>
        <dbReference type="ARBA" id="ARBA00022801"/>
    </source>
</evidence>
<dbReference type="EMBL" id="VSWD01000004">
    <property type="protein sequence ID" value="KAK3104860.1"/>
    <property type="molecule type" value="Genomic_DNA"/>
</dbReference>
<feature type="domain" description="Integrase catalytic" evidence="8">
    <location>
        <begin position="306"/>
        <end position="465"/>
    </location>
</feature>
<dbReference type="InterPro" id="IPR054465">
    <property type="entry name" value="Integrase_p58-like_C"/>
</dbReference>
<dbReference type="Gene3D" id="1.10.340.70">
    <property type="match status" value="1"/>
</dbReference>
<dbReference type="PANTHER" id="PTHR37984:SF5">
    <property type="entry name" value="PROTEIN NYNRIN-LIKE"/>
    <property type="match status" value="1"/>
</dbReference>
<dbReference type="InterPro" id="IPR041588">
    <property type="entry name" value="Integrase_H2C2"/>
</dbReference>
<evidence type="ECO:0000256" key="1">
    <source>
        <dbReference type="ARBA" id="ARBA00022679"/>
    </source>
</evidence>
<dbReference type="Pfam" id="PF22938">
    <property type="entry name" value="Integrase_p58_C"/>
    <property type="match status" value="1"/>
</dbReference>
<dbReference type="InterPro" id="IPR050951">
    <property type="entry name" value="Retrovirus_Pol_polyprotein"/>
</dbReference>
<keyword evidence="2" id="KW-0548">Nucleotidyltransferase</keyword>
<keyword evidence="3" id="KW-0540">Nuclease</keyword>
<dbReference type="SUPFAM" id="SSF56672">
    <property type="entry name" value="DNA/RNA polymerases"/>
    <property type="match status" value="1"/>
</dbReference>
<dbReference type="FunFam" id="3.30.420.10:FF:000032">
    <property type="entry name" value="Retrovirus-related Pol polyprotein from transposon 297-like Protein"/>
    <property type="match status" value="1"/>
</dbReference>
<dbReference type="InterPro" id="IPR043502">
    <property type="entry name" value="DNA/RNA_pol_sf"/>
</dbReference>
<dbReference type="InterPro" id="IPR041373">
    <property type="entry name" value="RT_RNaseH"/>
</dbReference>
<dbReference type="FunFam" id="1.10.340.70:FF:000001">
    <property type="entry name" value="Retrovirus-related Pol polyprotein from transposon gypsy-like Protein"/>
    <property type="match status" value="1"/>
</dbReference>
<dbReference type="Proteomes" id="UP001186944">
    <property type="component" value="Unassembled WGS sequence"/>
</dbReference>
<dbReference type="InterPro" id="IPR001584">
    <property type="entry name" value="Integrase_cat-core"/>
</dbReference>
<evidence type="ECO:0000259" key="8">
    <source>
        <dbReference type="PROSITE" id="PS50994"/>
    </source>
</evidence>
<feature type="compositionally biased region" description="Basic and acidic residues" evidence="7">
    <location>
        <begin position="628"/>
        <end position="647"/>
    </location>
</feature>
<dbReference type="SUPFAM" id="SSF53098">
    <property type="entry name" value="Ribonuclease H-like"/>
    <property type="match status" value="1"/>
</dbReference>
<evidence type="ECO:0000256" key="7">
    <source>
        <dbReference type="SAM" id="MobiDB-lite"/>
    </source>
</evidence>
<feature type="region of interest" description="Disordered" evidence="7">
    <location>
        <begin position="585"/>
        <end position="670"/>
    </location>
</feature>
<dbReference type="CDD" id="cd09274">
    <property type="entry name" value="RNase_HI_RT_Ty3"/>
    <property type="match status" value="1"/>
</dbReference>
<evidence type="ECO:0000256" key="4">
    <source>
        <dbReference type="ARBA" id="ARBA00022759"/>
    </source>
</evidence>
<feature type="compositionally biased region" description="Basic and acidic residues" evidence="7">
    <location>
        <begin position="658"/>
        <end position="670"/>
    </location>
</feature>
<dbReference type="PANTHER" id="PTHR37984">
    <property type="entry name" value="PROTEIN CBG26694"/>
    <property type="match status" value="1"/>
</dbReference>
<keyword evidence="5" id="KW-0378">Hydrolase</keyword>
<name>A0AA89C947_PINIB</name>
<keyword evidence="1" id="KW-0808">Transferase</keyword>
<reference evidence="9" key="1">
    <citation type="submission" date="2019-08" db="EMBL/GenBank/DDBJ databases">
        <title>The improved chromosome-level genome for the pearl oyster Pinctada fucata martensii using PacBio sequencing and Hi-C.</title>
        <authorList>
            <person name="Zheng Z."/>
        </authorList>
    </citation>
    <scope>NUCLEOTIDE SEQUENCE</scope>
    <source>
        <strain evidence="9">ZZ-2019</strain>
        <tissue evidence="9">Adductor muscle</tissue>
    </source>
</reference>
<dbReference type="Pfam" id="PF17917">
    <property type="entry name" value="RT_RNaseH"/>
    <property type="match status" value="1"/>
</dbReference>